<dbReference type="GO" id="GO:1990644">
    <property type="term" value="F:microtubule site clamp"/>
    <property type="evidence" value="ECO:0007669"/>
    <property type="project" value="TreeGrafter"/>
</dbReference>
<dbReference type="Gene3D" id="3.90.1150.80">
    <property type="match status" value="1"/>
</dbReference>
<dbReference type="InterPro" id="IPR040349">
    <property type="entry name" value="Csm1/Pcs1"/>
</dbReference>
<dbReference type="GO" id="GO:0072686">
    <property type="term" value="C:mitotic spindle"/>
    <property type="evidence" value="ECO:0007669"/>
    <property type="project" value="TreeGrafter"/>
</dbReference>
<gene>
    <name evidence="2" type="ORF">PNOK_0056800</name>
</gene>
<feature type="compositionally biased region" description="Basic and acidic residues" evidence="1">
    <location>
        <begin position="86"/>
        <end position="115"/>
    </location>
</feature>
<dbReference type="Proteomes" id="UP000217199">
    <property type="component" value="Unassembled WGS sequence"/>
</dbReference>
<reference evidence="2 3" key="1">
    <citation type="journal article" date="2017" name="Mol. Ecol.">
        <title>Comparative and population genomic landscape of Phellinus noxius: A hypervariable fungus causing root rot in trees.</title>
        <authorList>
            <person name="Chung C.L."/>
            <person name="Lee T.J."/>
            <person name="Akiba M."/>
            <person name="Lee H.H."/>
            <person name="Kuo T.H."/>
            <person name="Liu D."/>
            <person name="Ke H.M."/>
            <person name="Yokoi T."/>
            <person name="Roa M.B."/>
            <person name="Lu M.J."/>
            <person name="Chang Y.Y."/>
            <person name="Ann P.J."/>
            <person name="Tsai J.N."/>
            <person name="Chen C.Y."/>
            <person name="Tzean S.S."/>
            <person name="Ota Y."/>
            <person name="Hattori T."/>
            <person name="Sahashi N."/>
            <person name="Liou R.F."/>
            <person name="Kikuchi T."/>
            <person name="Tsai I.J."/>
        </authorList>
    </citation>
    <scope>NUCLEOTIDE SEQUENCE [LARGE SCALE GENOMIC DNA]</scope>
    <source>
        <strain evidence="2 3">FFPRI411160</strain>
    </source>
</reference>
<feature type="compositionally biased region" description="Pro residues" evidence="1">
    <location>
        <begin position="66"/>
        <end position="78"/>
    </location>
</feature>
<evidence type="ECO:0000313" key="3">
    <source>
        <dbReference type="Proteomes" id="UP000217199"/>
    </source>
</evidence>
<dbReference type="GO" id="GO:0045144">
    <property type="term" value="P:meiotic sister chromatid segregation"/>
    <property type="evidence" value="ECO:0007669"/>
    <property type="project" value="TreeGrafter"/>
</dbReference>
<dbReference type="GO" id="GO:0034506">
    <property type="term" value="C:chromosome, centromeric core domain"/>
    <property type="evidence" value="ECO:0007669"/>
    <property type="project" value="TreeGrafter"/>
</dbReference>
<comment type="caution">
    <text evidence="2">The sequence shown here is derived from an EMBL/GenBank/DDBJ whole genome shotgun (WGS) entry which is preliminary data.</text>
</comment>
<evidence type="ECO:0000256" key="1">
    <source>
        <dbReference type="SAM" id="MobiDB-lite"/>
    </source>
</evidence>
<evidence type="ECO:0000313" key="2">
    <source>
        <dbReference type="EMBL" id="PAV23500.1"/>
    </source>
</evidence>
<dbReference type="GO" id="GO:0005730">
    <property type="term" value="C:nucleolus"/>
    <property type="evidence" value="ECO:0007669"/>
    <property type="project" value="TreeGrafter"/>
</dbReference>
<dbReference type="InterPro" id="IPR038608">
    <property type="entry name" value="Csm1/Pcs1_C_sf"/>
</dbReference>
<dbReference type="GO" id="GO:0051315">
    <property type="term" value="P:attachment of mitotic spindle microtubules to kinetochore"/>
    <property type="evidence" value="ECO:0007669"/>
    <property type="project" value="TreeGrafter"/>
</dbReference>
<accession>A0A286UV64</accession>
<dbReference type="GO" id="GO:0033551">
    <property type="term" value="C:monopolin complex"/>
    <property type="evidence" value="ECO:0007669"/>
    <property type="project" value="InterPro"/>
</dbReference>
<dbReference type="AlphaFoldDB" id="A0A286UV64"/>
<organism evidence="2 3">
    <name type="scientific">Pyrrhoderma noxium</name>
    <dbReference type="NCBI Taxonomy" id="2282107"/>
    <lineage>
        <taxon>Eukaryota</taxon>
        <taxon>Fungi</taxon>
        <taxon>Dikarya</taxon>
        <taxon>Basidiomycota</taxon>
        <taxon>Agaricomycotina</taxon>
        <taxon>Agaricomycetes</taxon>
        <taxon>Hymenochaetales</taxon>
        <taxon>Hymenochaetaceae</taxon>
        <taxon>Pyrrhoderma</taxon>
    </lineage>
</organism>
<sequence>MSDDELGFNPYGASDSPFRIQKYVEPPQNKALKPKQVATANSNGAGPSKKPPSKTLARQMARKRSPSPPPPNPPPPNPIREDEAEERSVDANDGEMRPVGERKTTQSRRAPEHAPKSKPGPGPKGRGKGKGKANVEKDAEAMDIDNTEDATAEDAREEEEEVVEVSKPTAGAGAAALRRPFKLNAHQENASWKKREERHKKELERYEKQLKEVKGQRDHFAKQIQEVFQMRNTEAENNLEQQRALYESRLQTSEEMIRELTSQLSRVDSLTREGKTSTLHFLTREAADEERRGVERQVEQLKAKLKEKDLIIAEREATISDKDAELNVLEVQLKAEIDRSKQLAARPNNKDIVGKGRMPNRADTRLEGLKQSNAYRLYEDMTNILFLDCRCELAGDADDEQWVYNCVYSADGKTSLSFSLRTYNEPGEDGVSVPKVAYSPGIMSDNSQEFMDRLDFLADEFTFQRKQLDVFLDKVYTTLNDPQDAGV</sequence>
<dbReference type="STRING" id="2282107.A0A286UV64"/>
<dbReference type="PANTHER" id="PTHR28006">
    <property type="entry name" value="MONOPOLIN COMPLEX SUBUNIT CSM1"/>
    <property type="match status" value="1"/>
</dbReference>
<dbReference type="PANTHER" id="PTHR28006:SF1">
    <property type="entry name" value="MONOPOLIN COMPLEX SUBUNIT CSM1"/>
    <property type="match status" value="1"/>
</dbReference>
<feature type="compositionally biased region" description="Acidic residues" evidence="1">
    <location>
        <begin position="141"/>
        <end position="163"/>
    </location>
</feature>
<feature type="region of interest" description="Disordered" evidence="1">
    <location>
        <begin position="1"/>
        <end position="20"/>
    </location>
</feature>
<dbReference type="InParanoid" id="A0A286UV64"/>
<name>A0A286UV64_9AGAM</name>
<keyword evidence="3" id="KW-1185">Reference proteome</keyword>
<dbReference type="OrthoDB" id="3216420at2759"/>
<dbReference type="EMBL" id="NBII01000001">
    <property type="protein sequence ID" value="PAV23500.1"/>
    <property type="molecule type" value="Genomic_DNA"/>
</dbReference>
<dbReference type="CDD" id="cd23787">
    <property type="entry name" value="RWD_CSM1"/>
    <property type="match status" value="1"/>
</dbReference>
<feature type="compositionally biased region" description="Basic and acidic residues" evidence="1">
    <location>
        <begin position="191"/>
        <end position="200"/>
    </location>
</feature>
<feature type="region of interest" description="Disordered" evidence="1">
    <location>
        <begin position="25"/>
        <end position="200"/>
    </location>
</feature>
<proteinExistence type="predicted"/>
<protein>
    <recommendedName>
        <fullName evidence="4">Monopolin complex subunit Csm1/Pcs1 C-terminal domain-containing protein</fullName>
    </recommendedName>
</protein>
<evidence type="ECO:0008006" key="4">
    <source>
        <dbReference type="Google" id="ProtNLM"/>
    </source>
</evidence>